<dbReference type="Proteomes" id="UP000545761">
    <property type="component" value="Unassembled WGS sequence"/>
</dbReference>
<evidence type="ECO:0000256" key="2">
    <source>
        <dbReference type="ARBA" id="ARBA00022723"/>
    </source>
</evidence>
<comment type="similarity">
    <text evidence="1">Belongs to the FAH family.</text>
</comment>
<dbReference type="AlphaFoldDB" id="A0A7W0DLJ3"/>
<gene>
    <name evidence="4" type="ORF">H1D24_13750</name>
</gene>
<protein>
    <submittedName>
        <fullName evidence="4">Fumarylacetoacetate hydrolase family protein</fullName>
    </submittedName>
</protein>
<keyword evidence="2" id="KW-0479">Metal-binding</keyword>
<dbReference type="InterPro" id="IPR051121">
    <property type="entry name" value="FAH"/>
</dbReference>
<name>A0A7W0DLJ3_9ACTN</name>
<dbReference type="GO" id="GO:0046872">
    <property type="term" value="F:metal ion binding"/>
    <property type="evidence" value="ECO:0007669"/>
    <property type="project" value="UniProtKB-KW"/>
</dbReference>
<dbReference type="Gene3D" id="3.90.850.10">
    <property type="entry name" value="Fumarylacetoacetase-like, C-terminal domain"/>
    <property type="match status" value="1"/>
</dbReference>
<dbReference type="InterPro" id="IPR011234">
    <property type="entry name" value="Fumarylacetoacetase-like_C"/>
</dbReference>
<dbReference type="InterPro" id="IPR036663">
    <property type="entry name" value="Fumarylacetoacetase_C_sf"/>
</dbReference>
<evidence type="ECO:0000313" key="4">
    <source>
        <dbReference type="EMBL" id="MBA2946843.1"/>
    </source>
</evidence>
<reference evidence="4 5" key="1">
    <citation type="submission" date="2020-07" db="EMBL/GenBank/DDBJ databases">
        <title>Streptomyces isolated from Indian soil.</title>
        <authorList>
            <person name="Mandal S."/>
            <person name="Maiti P.K."/>
        </authorList>
    </citation>
    <scope>NUCLEOTIDE SEQUENCE [LARGE SCALE GENOMIC DNA]</scope>
    <source>
        <strain evidence="4 5">PSKA28</strain>
    </source>
</reference>
<organism evidence="4 5">
    <name type="scientific">Streptomyces himalayensis subsp. himalayensis</name>
    <dbReference type="NCBI Taxonomy" id="2756131"/>
    <lineage>
        <taxon>Bacteria</taxon>
        <taxon>Bacillati</taxon>
        <taxon>Actinomycetota</taxon>
        <taxon>Actinomycetes</taxon>
        <taxon>Kitasatosporales</taxon>
        <taxon>Streptomycetaceae</taxon>
        <taxon>Streptomyces</taxon>
        <taxon>Streptomyces himalayensis</taxon>
    </lineage>
</organism>
<feature type="domain" description="Fumarylacetoacetase-like C-terminal" evidence="3">
    <location>
        <begin position="141"/>
        <end position="329"/>
    </location>
</feature>
<keyword evidence="4" id="KW-0378">Hydrolase</keyword>
<dbReference type="GO" id="GO:0016787">
    <property type="term" value="F:hydrolase activity"/>
    <property type="evidence" value="ECO:0007669"/>
    <property type="project" value="UniProtKB-KW"/>
</dbReference>
<dbReference type="PANTHER" id="PTHR42796">
    <property type="entry name" value="FUMARYLACETOACETATE HYDROLASE DOMAIN-CONTAINING PROTEIN 2A-RELATED"/>
    <property type="match status" value="1"/>
</dbReference>
<evidence type="ECO:0000313" key="5">
    <source>
        <dbReference type="Proteomes" id="UP000545761"/>
    </source>
</evidence>
<accession>A0A7W0DLJ3</accession>
<dbReference type="EMBL" id="JACEHE010000007">
    <property type="protein sequence ID" value="MBA2946843.1"/>
    <property type="molecule type" value="Genomic_DNA"/>
</dbReference>
<comment type="caution">
    <text evidence="4">The sequence shown here is derived from an EMBL/GenBank/DDBJ whole genome shotgun (WGS) entry which is preliminary data.</text>
</comment>
<evidence type="ECO:0000259" key="3">
    <source>
        <dbReference type="Pfam" id="PF01557"/>
    </source>
</evidence>
<evidence type="ECO:0000256" key="1">
    <source>
        <dbReference type="ARBA" id="ARBA00010211"/>
    </source>
</evidence>
<dbReference type="GO" id="GO:0044281">
    <property type="term" value="P:small molecule metabolic process"/>
    <property type="evidence" value="ECO:0007669"/>
    <property type="project" value="UniProtKB-ARBA"/>
</dbReference>
<dbReference type="Pfam" id="PF01557">
    <property type="entry name" value="FAA_hydrolase"/>
    <property type="match status" value="1"/>
</dbReference>
<dbReference type="RefSeq" id="WP_181657786.1">
    <property type="nucleotide sequence ID" value="NZ_JACEHE010000007.1"/>
</dbReference>
<dbReference type="PANTHER" id="PTHR42796:SF4">
    <property type="entry name" value="FUMARYLACETOACETATE HYDROLASE DOMAIN-CONTAINING PROTEIN 2A"/>
    <property type="match status" value="1"/>
</dbReference>
<dbReference type="SUPFAM" id="SSF56529">
    <property type="entry name" value="FAH"/>
    <property type="match status" value="1"/>
</dbReference>
<proteinExistence type="inferred from homology"/>
<sequence>MTNPPAASTAIDPSTGLRVGTFAVGTFAAAGRSFPALVHADGAVADLSDRFGDLHEVFDDWETNFAVLCDIADTAGAATLRLDALHPLPPLSHPNLLMSGANNATHVAQMLTKNDFNQHNRLPGESDDDFFARNLAMVKQRAVDGTPFFWAGMHSSLVGAHDDVVLPALGDQPDWELELGVVIGRSGRFVSPDEAQRMIAGYTVVNDLGTVDIFRRTDIPWGYDWIGKHQPTFKPAGPFIVPAQFVEIDETIRIRLSVNGDAMQDWPVNDFIFDPAQVITYASERVRLVPGDIVCMGSPPGNGAHHGRFLRDGDVMDAEITYLGRQRNRCVAEELDGRKPHFGLWKNK</sequence>